<proteinExistence type="predicted"/>
<dbReference type="RefSeq" id="WP_117419008.1">
    <property type="nucleotide sequence ID" value="NZ_QOHO01000072.1"/>
</dbReference>
<accession>A0A3E2N752</accession>
<dbReference type="AlphaFoldDB" id="A0A3E2N752"/>
<evidence type="ECO:0000313" key="2">
    <source>
        <dbReference type="Proteomes" id="UP000260680"/>
    </source>
</evidence>
<organism evidence="1 2">
    <name type="scientific">Lacrimispora amygdalina</name>
    <dbReference type="NCBI Taxonomy" id="253257"/>
    <lineage>
        <taxon>Bacteria</taxon>
        <taxon>Bacillati</taxon>
        <taxon>Bacillota</taxon>
        <taxon>Clostridia</taxon>
        <taxon>Lachnospirales</taxon>
        <taxon>Lachnospiraceae</taxon>
        <taxon>Lacrimispora</taxon>
    </lineage>
</organism>
<dbReference type="EMBL" id="QOHO01000072">
    <property type="protein sequence ID" value="RFZ76827.1"/>
    <property type="molecule type" value="Genomic_DNA"/>
</dbReference>
<dbReference type="OrthoDB" id="1727081at2"/>
<reference evidence="1 2" key="1">
    <citation type="submission" date="2018-07" db="EMBL/GenBank/DDBJ databases">
        <title>New species, Clostridium PI-S10-A1B.</title>
        <authorList>
            <person name="Krishna G."/>
            <person name="Summeta K."/>
            <person name="Shikha S."/>
            <person name="Prabhu P.B."/>
            <person name="Suresh K."/>
        </authorList>
    </citation>
    <scope>NUCLEOTIDE SEQUENCE [LARGE SCALE GENOMIC DNA]</scope>
    <source>
        <strain evidence="1 2">PI-S10-A1B</strain>
    </source>
</reference>
<comment type="caution">
    <text evidence="1">The sequence shown here is derived from an EMBL/GenBank/DDBJ whole genome shotgun (WGS) entry which is preliminary data.</text>
</comment>
<name>A0A3E2N752_9FIRM</name>
<sequence length="446" mass="51302">METRLMKKQMTAAYQYSYVRLVLNYYTLLETVAEEEPQSQDIAAYLRQLNGLMGDYISGREAQKDLLALRKDITHEVEVLTSFADCFQIYEYILNRMERKFTPSGITSAGEDVFLKKLLEFITGTNDSAVMNGRIKQIIGQLPVRLTKQKFYSLLMEGLSVYIGSPRENLRDMMYTLRTESMVSLPEGMEDGHKEIFEILQQFKHMDYRNMIFEGYEEAAAKLAYASQVLTAESGYYVMIQDLINDLCVLMYARPDAVIDVSEEAFYRSVLSSILAKFNQEDFSITEEEFLDQLTQLEGRQETYYERYLKVEVLKEEEQSADDPDFIRSMNVDRLLSGSSFAELMIPGKEGNTLSGDENTVVDKAFLDQEAEAYIHELDQLFADAPKPVVRAVMAKILSDLPVYFNSIDEIQEYMKGSLSSCLDQAEKETCMELLEELMDYENKLV</sequence>
<evidence type="ECO:0000313" key="1">
    <source>
        <dbReference type="EMBL" id="RFZ76827.1"/>
    </source>
</evidence>
<gene>
    <name evidence="1" type="ORF">DS742_21415</name>
</gene>
<dbReference type="Proteomes" id="UP000260680">
    <property type="component" value="Unassembled WGS sequence"/>
</dbReference>
<protein>
    <submittedName>
        <fullName evidence="1">Uncharacterized protein</fullName>
    </submittedName>
</protein>